<keyword evidence="4" id="KW-1185">Reference proteome</keyword>
<feature type="region of interest" description="Disordered" evidence="1">
    <location>
        <begin position="415"/>
        <end position="437"/>
    </location>
</feature>
<keyword evidence="2" id="KW-0812">Transmembrane</keyword>
<feature type="transmembrane region" description="Helical" evidence="2">
    <location>
        <begin position="28"/>
        <end position="45"/>
    </location>
</feature>
<reference evidence="3" key="1">
    <citation type="submission" date="2021-01" db="EMBL/GenBank/DDBJ databases">
        <title>Metabolic potential, ecology and presence of endohyphal bacteria is reflected in genomic diversity of Mucoromycotina.</title>
        <authorList>
            <person name="Muszewska A."/>
            <person name="Okrasinska A."/>
            <person name="Steczkiewicz K."/>
            <person name="Drgas O."/>
            <person name="Orlowska M."/>
            <person name="Perlinska-Lenart U."/>
            <person name="Aleksandrzak-Piekarczyk T."/>
            <person name="Szatraj K."/>
            <person name="Zielenkiewicz U."/>
            <person name="Pilsyk S."/>
            <person name="Malc E."/>
            <person name="Mieczkowski P."/>
            <person name="Kruszewska J.S."/>
            <person name="Biernat P."/>
            <person name="Pawlowska J."/>
        </authorList>
    </citation>
    <scope>NUCLEOTIDE SEQUENCE</scope>
    <source>
        <strain evidence="3">WA0000018081</strain>
    </source>
</reference>
<feature type="transmembrane region" description="Helical" evidence="2">
    <location>
        <begin position="57"/>
        <end position="79"/>
    </location>
</feature>
<name>A0A8H7SMB6_9FUNG</name>
<dbReference type="Proteomes" id="UP000613177">
    <property type="component" value="Unassembled WGS sequence"/>
</dbReference>
<comment type="caution">
    <text evidence="3">The sequence shown here is derived from an EMBL/GenBank/DDBJ whole genome shotgun (WGS) entry which is preliminary data.</text>
</comment>
<evidence type="ECO:0000256" key="1">
    <source>
        <dbReference type="SAM" id="MobiDB-lite"/>
    </source>
</evidence>
<gene>
    <name evidence="3" type="ORF">INT48_009794</name>
</gene>
<dbReference type="AlphaFoldDB" id="A0A8H7SMB6"/>
<keyword evidence="2" id="KW-1133">Transmembrane helix</keyword>
<proteinExistence type="predicted"/>
<protein>
    <submittedName>
        <fullName evidence="3">Uncharacterized protein</fullName>
    </submittedName>
</protein>
<sequence>MSITLNDQVVDLVFGLANLSVDIPFTNYSLPILNVFFALLINYSYRSALGVSHSQVGWYQGLLATLVMATGGGCTVSVLRGEPFGILKSNQFWAIHCTTYMAMFSHPYVYQVVDFLINIPIVEHIFTVSDSILRTLAMVQVGIEGVNSNPNLGPTKFVAKVLCASINMKVSLITTLFYIGATTPALVEYLNLPLLKQEEAQAWSVILSTSGLVYGSYSNKWAKRAMEDLKTEDKKSDIRIMLFGDNASIIKSNSTVSDKDFLVTMAQITDALQKLPLHTSSGYYSPKVAPLIGNSASDQQMKSRRSLLNSTELENTLEVSSSMMIPSLKNSDDSIQFSEKERHLLQMTKASSVQLMEHSSPPKLFTNKSDECAPTLLKQGLIEMTTSDLTGGYYDFSSCLQSRIDAQIVELARARSKNKSNRSPRNNLVMDKPTVMI</sequence>
<organism evidence="3 4">
    <name type="scientific">Thamnidium elegans</name>
    <dbReference type="NCBI Taxonomy" id="101142"/>
    <lineage>
        <taxon>Eukaryota</taxon>
        <taxon>Fungi</taxon>
        <taxon>Fungi incertae sedis</taxon>
        <taxon>Mucoromycota</taxon>
        <taxon>Mucoromycotina</taxon>
        <taxon>Mucoromycetes</taxon>
        <taxon>Mucorales</taxon>
        <taxon>Mucorineae</taxon>
        <taxon>Mucoraceae</taxon>
        <taxon>Thamnidium</taxon>
    </lineage>
</organism>
<keyword evidence="2" id="KW-0472">Membrane</keyword>
<dbReference type="EMBL" id="JAEPRE010000106">
    <property type="protein sequence ID" value="KAG2232585.1"/>
    <property type="molecule type" value="Genomic_DNA"/>
</dbReference>
<evidence type="ECO:0000313" key="3">
    <source>
        <dbReference type="EMBL" id="KAG2232585.1"/>
    </source>
</evidence>
<evidence type="ECO:0000313" key="4">
    <source>
        <dbReference type="Proteomes" id="UP000613177"/>
    </source>
</evidence>
<accession>A0A8H7SMB6</accession>
<evidence type="ECO:0000256" key="2">
    <source>
        <dbReference type="SAM" id="Phobius"/>
    </source>
</evidence>